<proteinExistence type="predicted"/>
<dbReference type="GO" id="GO:0016020">
    <property type="term" value="C:membrane"/>
    <property type="evidence" value="ECO:0007669"/>
    <property type="project" value="InterPro"/>
</dbReference>
<comment type="caution">
    <text evidence="3">The sequence shown here is derived from an EMBL/GenBank/DDBJ whole genome shotgun (WGS) entry which is preliminary data.</text>
</comment>
<accession>A0A7C1P8R5</accession>
<protein>
    <submittedName>
        <fullName evidence="3">DMT family transporter</fullName>
    </submittedName>
</protein>
<keyword evidence="1" id="KW-1133">Transmembrane helix</keyword>
<sequence length="292" mass="31312">MKTAVGAGILLSSLAYLCFAMHDAMIKLLVETTTVWQILFCRSIAILLGCYILGGRSLGRETVTSPALRPMMLRSLFLLAAWLCYFNAAKHLPLADLTTLYFAAPIAAILLAIPILGERVPMSSWIAVITGFVGVVIASNPTGLATGWPVYLAIVAAICWAIATTLLRTTSQSASSMVQMTMTNVFFLALTTPMAIVSWTMPSGPTQIMLLAVGFIGGLGQLSFFEALRRAPISVIAPLEYTALVWAFALGYAIWGDIPGPNVWAGAILIAGAGLIILFAQRRKMPAQDLER</sequence>
<dbReference type="PANTHER" id="PTHR22911:SF103">
    <property type="entry name" value="BLR2811 PROTEIN"/>
    <property type="match status" value="1"/>
</dbReference>
<feature type="transmembrane region" description="Helical" evidence="1">
    <location>
        <begin position="181"/>
        <end position="201"/>
    </location>
</feature>
<feature type="transmembrane region" description="Helical" evidence="1">
    <location>
        <begin position="207"/>
        <end position="228"/>
    </location>
</feature>
<feature type="transmembrane region" description="Helical" evidence="1">
    <location>
        <begin position="261"/>
        <end position="280"/>
    </location>
</feature>
<feature type="transmembrane region" description="Helical" evidence="1">
    <location>
        <begin position="148"/>
        <end position="169"/>
    </location>
</feature>
<keyword evidence="1" id="KW-0812">Transmembrane</keyword>
<feature type="domain" description="EamA" evidence="2">
    <location>
        <begin position="148"/>
        <end position="278"/>
    </location>
</feature>
<dbReference type="AlphaFoldDB" id="A0A7C1P8R5"/>
<dbReference type="PANTHER" id="PTHR22911">
    <property type="entry name" value="ACYL-MALONYL CONDENSING ENZYME-RELATED"/>
    <property type="match status" value="1"/>
</dbReference>
<feature type="domain" description="EamA" evidence="2">
    <location>
        <begin position="7"/>
        <end position="138"/>
    </location>
</feature>
<feature type="transmembrane region" description="Helical" evidence="1">
    <location>
        <begin position="235"/>
        <end position="255"/>
    </location>
</feature>
<dbReference type="SUPFAM" id="SSF103481">
    <property type="entry name" value="Multidrug resistance efflux transporter EmrE"/>
    <property type="match status" value="2"/>
</dbReference>
<keyword evidence="1" id="KW-0472">Membrane</keyword>
<dbReference type="EMBL" id="DSKI01000765">
    <property type="protein sequence ID" value="HEB44949.1"/>
    <property type="molecule type" value="Genomic_DNA"/>
</dbReference>
<reference evidence="3" key="1">
    <citation type="journal article" date="2020" name="mSystems">
        <title>Genome- and Community-Level Interaction Insights into Carbon Utilization and Element Cycling Functions of Hydrothermarchaeota in Hydrothermal Sediment.</title>
        <authorList>
            <person name="Zhou Z."/>
            <person name="Liu Y."/>
            <person name="Xu W."/>
            <person name="Pan J."/>
            <person name="Luo Z.H."/>
            <person name="Li M."/>
        </authorList>
    </citation>
    <scope>NUCLEOTIDE SEQUENCE [LARGE SCALE GENOMIC DNA]</scope>
    <source>
        <strain evidence="3">SpSt-243</strain>
    </source>
</reference>
<evidence type="ECO:0000313" key="3">
    <source>
        <dbReference type="EMBL" id="HEB44949.1"/>
    </source>
</evidence>
<evidence type="ECO:0000259" key="2">
    <source>
        <dbReference type="Pfam" id="PF00892"/>
    </source>
</evidence>
<dbReference type="InterPro" id="IPR000620">
    <property type="entry name" value="EamA_dom"/>
</dbReference>
<feature type="transmembrane region" description="Helical" evidence="1">
    <location>
        <begin position="71"/>
        <end position="88"/>
    </location>
</feature>
<dbReference type="Pfam" id="PF00892">
    <property type="entry name" value="EamA"/>
    <property type="match status" value="2"/>
</dbReference>
<feature type="transmembrane region" description="Helical" evidence="1">
    <location>
        <begin position="36"/>
        <end position="59"/>
    </location>
</feature>
<gene>
    <name evidence="3" type="ORF">ENP70_14935</name>
</gene>
<dbReference type="InterPro" id="IPR037185">
    <property type="entry name" value="EmrE-like"/>
</dbReference>
<name>A0A7C1P8R5_9HYPH</name>
<organism evidence="3">
    <name type="scientific">Agrobacterium albertimagni</name>
    <dbReference type="NCBI Taxonomy" id="147266"/>
    <lineage>
        <taxon>Bacteria</taxon>
        <taxon>Pseudomonadati</taxon>
        <taxon>Pseudomonadota</taxon>
        <taxon>Alphaproteobacteria</taxon>
        <taxon>Hyphomicrobiales</taxon>
        <taxon>Rhizobiaceae</taxon>
        <taxon>Rhizobium/Agrobacterium group</taxon>
        <taxon>Agrobacterium</taxon>
    </lineage>
</organism>
<feature type="transmembrane region" description="Helical" evidence="1">
    <location>
        <begin position="124"/>
        <end position="142"/>
    </location>
</feature>
<feature type="transmembrane region" description="Helical" evidence="1">
    <location>
        <begin position="100"/>
        <end position="117"/>
    </location>
</feature>
<evidence type="ECO:0000256" key="1">
    <source>
        <dbReference type="SAM" id="Phobius"/>
    </source>
</evidence>